<keyword evidence="5" id="KW-1185">Reference proteome</keyword>
<dbReference type="InterPro" id="IPR029058">
    <property type="entry name" value="AB_hydrolase_fold"/>
</dbReference>
<dbReference type="SUPFAM" id="SSF53474">
    <property type="entry name" value="alpha/beta-Hydrolases"/>
    <property type="match status" value="1"/>
</dbReference>
<accession>A0A0M2Q452</accession>
<reference evidence="4" key="1">
    <citation type="submission" date="2012-04" db="EMBL/GenBank/DDBJ databases">
        <authorList>
            <person name="Borisov I.G."/>
            <person name="Ivanikova N.V."/>
            <person name="Pinevich A.V."/>
        </authorList>
    </citation>
    <scope>NUCLEOTIDE SEQUENCE</scope>
    <source>
        <strain evidence="4">CALU 1027</strain>
    </source>
</reference>
<organism evidence="4 5">
    <name type="scientific">Prochlorothrix hollandica PCC 9006 = CALU 1027</name>
    <dbReference type="NCBI Taxonomy" id="317619"/>
    <lineage>
        <taxon>Bacteria</taxon>
        <taxon>Bacillati</taxon>
        <taxon>Cyanobacteriota</taxon>
        <taxon>Cyanophyceae</taxon>
        <taxon>Prochlorotrichales</taxon>
        <taxon>Prochlorotrichaceae</taxon>
        <taxon>Prochlorothrix</taxon>
    </lineage>
</organism>
<dbReference type="Proteomes" id="UP000034681">
    <property type="component" value="Unassembled WGS sequence"/>
</dbReference>
<dbReference type="GO" id="GO:0016787">
    <property type="term" value="F:hydrolase activity"/>
    <property type="evidence" value="ECO:0007669"/>
    <property type="project" value="UniProtKB-KW"/>
</dbReference>
<dbReference type="InterPro" id="IPR003140">
    <property type="entry name" value="PLipase/COase/thioEstase"/>
</dbReference>
<gene>
    <name evidence="4" type="ORF">PROH_03055</name>
</gene>
<feature type="domain" description="Phospholipase/carboxylesterase/thioesterase" evidence="3">
    <location>
        <begin position="21"/>
        <end position="202"/>
    </location>
</feature>
<dbReference type="RefSeq" id="WP_044077113.1">
    <property type="nucleotide sequence ID" value="NZ_KB235941.1"/>
</dbReference>
<sequence length="211" mass="23091">MASSLSVKTVRPAPDCTPPGQLVLLHGWGANADDLLGIAPLLELPQWLMCCPDGPMQHPHRDDGRMWYDLQTPQWTGLGESRSLVMDWLQALEQSTGVPLDRTILVGFSQGAAMALDIGLQVPVAAVVMLSGYLHPELTVNQDRLPPVLVIHGREDQVVPLAAAQDTQAFLGQIQAPYTYQELTMGHEINLTAIALTRNFIQERLAAWDSP</sequence>
<dbReference type="PANTHER" id="PTHR10655:SF17">
    <property type="entry name" value="LYSOPHOSPHOLIPASE-LIKE PROTEIN 1"/>
    <property type="match status" value="1"/>
</dbReference>
<evidence type="ECO:0000313" key="4">
    <source>
        <dbReference type="EMBL" id="KKJ01347.1"/>
    </source>
</evidence>
<dbReference type="PANTHER" id="PTHR10655">
    <property type="entry name" value="LYSOPHOSPHOLIPASE-RELATED"/>
    <property type="match status" value="1"/>
</dbReference>
<dbReference type="OrthoDB" id="9801763at2"/>
<evidence type="ECO:0000256" key="2">
    <source>
        <dbReference type="ARBA" id="ARBA00022801"/>
    </source>
</evidence>
<dbReference type="InterPro" id="IPR050565">
    <property type="entry name" value="LYPA1-2/EST-like"/>
</dbReference>
<dbReference type="EMBL" id="AJTX02000002">
    <property type="protein sequence ID" value="KKJ01347.1"/>
    <property type="molecule type" value="Genomic_DNA"/>
</dbReference>
<dbReference type="STRING" id="317619.GCA_000332315_03807"/>
<evidence type="ECO:0000256" key="1">
    <source>
        <dbReference type="ARBA" id="ARBA00006499"/>
    </source>
</evidence>
<dbReference type="eggNOG" id="COG0400">
    <property type="taxonomic scope" value="Bacteria"/>
</dbReference>
<proteinExistence type="inferred from homology"/>
<dbReference type="AlphaFoldDB" id="A0A0M2Q452"/>
<comment type="similarity">
    <text evidence="1">Belongs to the AB hydrolase superfamily. AB hydrolase 2 family.</text>
</comment>
<evidence type="ECO:0000259" key="3">
    <source>
        <dbReference type="Pfam" id="PF02230"/>
    </source>
</evidence>
<evidence type="ECO:0000313" key="5">
    <source>
        <dbReference type="Proteomes" id="UP000034681"/>
    </source>
</evidence>
<dbReference type="Pfam" id="PF02230">
    <property type="entry name" value="Abhydrolase_2"/>
    <property type="match status" value="1"/>
</dbReference>
<comment type="caution">
    <text evidence="4">The sequence shown here is derived from an EMBL/GenBank/DDBJ whole genome shotgun (WGS) entry which is preliminary data.</text>
</comment>
<keyword evidence="2" id="KW-0378">Hydrolase</keyword>
<dbReference type="Gene3D" id="3.40.50.1820">
    <property type="entry name" value="alpha/beta hydrolase"/>
    <property type="match status" value="1"/>
</dbReference>
<name>A0A0M2Q452_PROHO</name>
<protein>
    <submittedName>
        <fullName evidence="4">Serine esterase</fullName>
    </submittedName>
</protein>